<organism evidence="11 12">
    <name type="scientific">Batillaria attramentaria</name>
    <dbReference type="NCBI Taxonomy" id="370345"/>
    <lineage>
        <taxon>Eukaryota</taxon>
        <taxon>Metazoa</taxon>
        <taxon>Spiralia</taxon>
        <taxon>Lophotrochozoa</taxon>
        <taxon>Mollusca</taxon>
        <taxon>Gastropoda</taxon>
        <taxon>Caenogastropoda</taxon>
        <taxon>Sorbeoconcha</taxon>
        <taxon>Cerithioidea</taxon>
        <taxon>Batillariidae</taxon>
        <taxon>Batillaria</taxon>
    </lineage>
</organism>
<feature type="transmembrane region" description="Helical" evidence="8">
    <location>
        <begin position="185"/>
        <end position="204"/>
    </location>
</feature>
<keyword evidence="3 8" id="KW-1133">Transmembrane helix</keyword>
<evidence type="ECO:0000256" key="1">
    <source>
        <dbReference type="ARBA" id="ARBA00004141"/>
    </source>
</evidence>
<evidence type="ECO:0000256" key="7">
    <source>
        <dbReference type="SAM" id="MobiDB-lite"/>
    </source>
</evidence>
<evidence type="ECO:0000256" key="3">
    <source>
        <dbReference type="ARBA" id="ARBA00022989"/>
    </source>
</evidence>
<reference evidence="11 12" key="1">
    <citation type="journal article" date="2023" name="Sci. Data">
        <title>Genome assembly of the Korean intertidal mud-creeper Batillaria attramentaria.</title>
        <authorList>
            <person name="Patra A.K."/>
            <person name="Ho P.T."/>
            <person name="Jun S."/>
            <person name="Lee S.J."/>
            <person name="Kim Y."/>
            <person name="Won Y.J."/>
        </authorList>
    </citation>
    <scope>NUCLEOTIDE SEQUENCE [LARGE SCALE GENOMIC DNA]</scope>
    <source>
        <strain evidence="11">Wonlab-2016</strain>
    </source>
</reference>
<evidence type="ECO:0000256" key="4">
    <source>
        <dbReference type="ARBA" id="ARBA00023136"/>
    </source>
</evidence>
<evidence type="ECO:0000256" key="5">
    <source>
        <dbReference type="ARBA" id="ARBA00023170"/>
    </source>
</evidence>
<comment type="subcellular location">
    <subcellularLocation>
        <location evidence="1">Membrane</location>
        <topology evidence="1">Multi-pass membrane protein</topology>
    </subcellularLocation>
</comment>
<keyword evidence="5" id="KW-0675">Receptor</keyword>
<keyword evidence="6" id="KW-0325">Glycoprotein</keyword>
<gene>
    <name evidence="11" type="ORF">BaRGS_00028832</name>
</gene>
<feature type="signal peptide" evidence="9">
    <location>
        <begin position="1"/>
        <end position="20"/>
    </location>
</feature>
<dbReference type="Pfam" id="PF01094">
    <property type="entry name" value="ANF_receptor"/>
    <property type="match status" value="1"/>
</dbReference>
<dbReference type="PRINTS" id="PR00248">
    <property type="entry name" value="GPCRMGR"/>
</dbReference>
<dbReference type="InterPro" id="IPR050726">
    <property type="entry name" value="mGluR"/>
</dbReference>
<sequence>MAVKCHLLLGLLTFAVIVTTRLCMEHAPKFPTADFHFGQLPLPFGFHSFSSSSTPPIRRRSVTSPEPKELDPGHFRVDTNGEVIFGGLFPMHEKGEHGANCGKIKKEKGIQRLEAMLYAVDLINSKQDLLPGLHVGMRILDTCSYDTFALEQCMDFIKAHLSTIDLEDYRCSDDQAPAYHRLKPVAGVIGAASSTVSIMVANILRLFKMNNFLLRTVNGSRFSLALELLVCAYRIVLAGLPFDPSGYASGDPYRIVTGLGVFAFPYHISA</sequence>
<feature type="domain" description="Receptor ligand binding region" evidence="10">
    <location>
        <begin position="112"/>
        <end position="209"/>
    </location>
</feature>
<keyword evidence="12" id="KW-1185">Reference proteome</keyword>
<dbReference type="EMBL" id="JACVVK020000292">
    <property type="protein sequence ID" value="KAK7479924.1"/>
    <property type="molecule type" value="Genomic_DNA"/>
</dbReference>
<feature type="transmembrane region" description="Helical" evidence="8">
    <location>
        <begin position="224"/>
        <end position="242"/>
    </location>
</feature>
<dbReference type="Gene3D" id="3.40.50.2300">
    <property type="match status" value="1"/>
</dbReference>
<evidence type="ECO:0000313" key="11">
    <source>
        <dbReference type="EMBL" id="KAK7479924.1"/>
    </source>
</evidence>
<evidence type="ECO:0000256" key="2">
    <source>
        <dbReference type="ARBA" id="ARBA00022692"/>
    </source>
</evidence>
<dbReference type="InterPro" id="IPR028082">
    <property type="entry name" value="Peripla_BP_I"/>
</dbReference>
<dbReference type="SUPFAM" id="SSF53822">
    <property type="entry name" value="Periplasmic binding protein-like I"/>
    <property type="match status" value="1"/>
</dbReference>
<dbReference type="Proteomes" id="UP001519460">
    <property type="component" value="Unassembled WGS sequence"/>
</dbReference>
<feature type="chain" id="PRO_5044891390" description="Receptor ligand binding region domain-containing protein" evidence="9">
    <location>
        <begin position="21"/>
        <end position="270"/>
    </location>
</feature>
<proteinExistence type="predicted"/>
<keyword evidence="4 8" id="KW-0472">Membrane</keyword>
<evidence type="ECO:0000313" key="12">
    <source>
        <dbReference type="Proteomes" id="UP001519460"/>
    </source>
</evidence>
<keyword evidence="9" id="KW-0732">Signal</keyword>
<name>A0ABD0JYY2_9CAEN</name>
<accession>A0ABD0JYY2</accession>
<evidence type="ECO:0000259" key="10">
    <source>
        <dbReference type="Pfam" id="PF01094"/>
    </source>
</evidence>
<feature type="region of interest" description="Disordered" evidence="7">
    <location>
        <begin position="50"/>
        <end position="73"/>
    </location>
</feature>
<comment type="caution">
    <text evidence="11">The sequence shown here is derived from an EMBL/GenBank/DDBJ whole genome shotgun (WGS) entry which is preliminary data.</text>
</comment>
<evidence type="ECO:0000256" key="6">
    <source>
        <dbReference type="ARBA" id="ARBA00023180"/>
    </source>
</evidence>
<evidence type="ECO:0000256" key="8">
    <source>
        <dbReference type="SAM" id="Phobius"/>
    </source>
</evidence>
<protein>
    <recommendedName>
        <fullName evidence="10">Receptor ligand binding region domain-containing protein</fullName>
    </recommendedName>
</protein>
<dbReference type="AlphaFoldDB" id="A0ABD0JYY2"/>
<keyword evidence="2 8" id="KW-0812">Transmembrane</keyword>
<evidence type="ECO:0000256" key="9">
    <source>
        <dbReference type="SAM" id="SignalP"/>
    </source>
</evidence>
<dbReference type="PANTHER" id="PTHR24060">
    <property type="entry name" value="METABOTROPIC GLUTAMATE RECEPTOR"/>
    <property type="match status" value="1"/>
</dbReference>
<dbReference type="GO" id="GO:0016020">
    <property type="term" value="C:membrane"/>
    <property type="evidence" value="ECO:0007669"/>
    <property type="project" value="UniProtKB-SubCell"/>
</dbReference>
<dbReference type="InterPro" id="IPR000337">
    <property type="entry name" value="GPCR_3"/>
</dbReference>
<dbReference type="InterPro" id="IPR001828">
    <property type="entry name" value="ANF_lig-bd_rcpt"/>
</dbReference>